<proteinExistence type="predicted"/>
<evidence type="ECO:0000313" key="2">
    <source>
        <dbReference type="EMBL" id="MCL1137069.1"/>
    </source>
</evidence>
<accession>A0A9X1Z7U1</accession>
<feature type="transmembrane region" description="Helical" evidence="1">
    <location>
        <begin position="72"/>
        <end position="99"/>
    </location>
</feature>
<keyword evidence="1" id="KW-0812">Transmembrane</keyword>
<dbReference type="AlphaFoldDB" id="A0A9X1Z7U1"/>
<dbReference type="Proteomes" id="UP001139293">
    <property type="component" value="Unassembled WGS sequence"/>
</dbReference>
<sequence length="128" mass="15262">MQYLQPWNELEEQEEQLRNQVNQLPAEQKKAYYKQQSTQLKDPDTYASLNWLFLGGFHHLYLKKYRLFAIEFICLVISITGLCLGYHQAVYLLLAIAIYELPQLFFSQKIARQYNYKISEKIFTELAN</sequence>
<keyword evidence="3" id="KW-1185">Reference proteome</keyword>
<keyword evidence="1" id="KW-0472">Membrane</keyword>
<gene>
    <name evidence="2" type="ORF">L2740_00565</name>
</gene>
<keyword evidence="1" id="KW-1133">Transmembrane helix</keyword>
<evidence type="ECO:0000313" key="3">
    <source>
        <dbReference type="Proteomes" id="UP001139293"/>
    </source>
</evidence>
<name>A0A9X1Z7U1_9GAMM</name>
<dbReference type="EMBL" id="JAKILB010000001">
    <property type="protein sequence ID" value="MCL1137069.1"/>
    <property type="molecule type" value="Genomic_DNA"/>
</dbReference>
<comment type="caution">
    <text evidence="2">The sequence shown here is derived from an EMBL/GenBank/DDBJ whole genome shotgun (WGS) entry which is preliminary data.</text>
</comment>
<protein>
    <submittedName>
        <fullName evidence="2">TM2 domain-containing protein</fullName>
    </submittedName>
</protein>
<reference evidence="2" key="1">
    <citation type="submission" date="2022-01" db="EMBL/GenBank/DDBJ databases">
        <title>Whole genome-based taxonomy of the Shewanellaceae.</title>
        <authorList>
            <person name="Martin-Rodriguez A.J."/>
        </authorList>
    </citation>
    <scope>NUCLEOTIDE SEQUENCE</scope>
    <source>
        <strain evidence="2">KCTC 23973</strain>
    </source>
</reference>
<organism evidence="2 3">
    <name type="scientific">Shewanella pneumatophori</name>
    <dbReference type="NCBI Taxonomy" id="314092"/>
    <lineage>
        <taxon>Bacteria</taxon>
        <taxon>Pseudomonadati</taxon>
        <taxon>Pseudomonadota</taxon>
        <taxon>Gammaproteobacteria</taxon>
        <taxon>Alteromonadales</taxon>
        <taxon>Shewanellaceae</taxon>
        <taxon>Shewanella</taxon>
    </lineage>
</organism>
<dbReference type="RefSeq" id="WP_248948002.1">
    <property type="nucleotide sequence ID" value="NZ_JAKILB010000001.1"/>
</dbReference>
<evidence type="ECO:0000256" key="1">
    <source>
        <dbReference type="SAM" id="Phobius"/>
    </source>
</evidence>